<dbReference type="EMBL" id="CM051396">
    <property type="protein sequence ID" value="KAJ4722021.1"/>
    <property type="molecule type" value="Genomic_DNA"/>
</dbReference>
<name>A0ACC1YEU3_MELAZ</name>
<accession>A0ACC1YEU3</accession>
<reference evidence="1 2" key="1">
    <citation type="journal article" date="2023" name="Science">
        <title>Complex scaffold remodeling in plant triterpene biosynthesis.</title>
        <authorList>
            <person name="De La Pena R."/>
            <person name="Hodgson H."/>
            <person name="Liu J.C."/>
            <person name="Stephenson M.J."/>
            <person name="Martin A.C."/>
            <person name="Owen C."/>
            <person name="Harkess A."/>
            <person name="Leebens-Mack J."/>
            <person name="Jimenez L.E."/>
            <person name="Osbourn A."/>
            <person name="Sattely E.S."/>
        </authorList>
    </citation>
    <scope>NUCLEOTIDE SEQUENCE [LARGE SCALE GENOMIC DNA]</scope>
    <source>
        <strain evidence="2">cv. JPN11</strain>
        <tissue evidence="1">Leaf</tissue>
    </source>
</reference>
<comment type="caution">
    <text evidence="1">The sequence shown here is derived from an EMBL/GenBank/DDBJ whole genome shotgun (WGS) entry which is preliminary data.</text>
</comment>
<gene>
    <name evidence="1" type="ORF">OWV82_005592</name>
</gene>
<proteinExistence type="predicted"/>
<keyword evidence="2" id="KW-1185">Reference proteome</keyword>
<organism evidence="1 2">
    <name type="scientific">Melia azedarach</name>
    <name type="common">Chinaberry tree</name>
    <dbReference type="NCBI Taxonomy" id="155640"/>
    <lineage>
        <taxon>Eukaryota</taxon>
        <taxon>Viridiplantae</taxon>
        <taxon>Streptophyta</taxon>
        <taxon>Embryophyta</taxon>
        <taxon>Tracheophyta</taxon>
        <taxon>Spermatophyta</taxon>
        <taxon>Magnoliopsida</taxon>
        <taxon>eudicotyledons</taxon>
        <taxon>Gunneridae</taxon>
        <taxon>Pentapetalae</taxon>
        <taxon>rosids</taxon>
        <taxon>malvids</taxon>
        <taxon>Sapindales</taxon>
        <taxon>Meliaceae</taxon>
        <taxon>Melia</taxon>
    </lineage>
</organism>
<evidence type="ECO:0000313" key="1">
    <source>
        <dbReference type="EMBL" id="KAJ4722021.1"/>
    </source>
</evidence>
<dbReference type="Proteomes" id="UP001164539">
    <property type="component" value="Chromosome 3"/>
</dbReference>
<protein>
    <submittedName>
        <fullName evidence="1">Chlorophyll fluorescent protein</fullName>
    </submittedName>
</protein>
<evidence type="ECO:0000313" key="2">
    <source>
        <dbReference type="Proteomes" id="UP001164539"/>
    </source>
</evidence>
<sequence length="668" mass="75867">MQTTQFYPLKKGKIVKTLEREMNIFTSASSSSKTKFNLFNPSQNINKTSFKTPCKTHLPFPPCSAHQASSSPLLLDQHQELPDSKNIKFNKVGAANDSDTEEKKVLIVRRPVKEISDEELGDVAEDEDDDGLKSSGIIDASLNKFAKKMPIFEPRRVESGSGERPLTVNLDLALYKAKILAKNFRYQEAQEILEKCINYWPEDGRPYVALGKILVKQSKTAEARAVYSKGSQATQGENPYIWQCWAVLENKVGNIGRARELFDAATVADKRHVAAWHGWAVLELKLGNIKKARHLLAKGLKFCGGNEYIYQTLALLEAKANRYKQARDLFRQATKSNPKSCASWLAWAQMEIQQENNLAARKLFEKAVQASPKNRFAWHVWGVFEANLGYIDKGKKLLKIGHAVNPRDPVLLQSLGLLEYKYSTANLARKLFRRASEIDPKHQPVWIAWGWMEWKEGNLNTARELYQRALSVDSMSESAARCLQAWGVLEQRVGNLSAARRLFRSSLNINSQSYITWMTWAQLEEAQGNSVRAEEIRNLYFQQRIEVVDDASWVMGFLDIIDPALDRIKTLLNLERNCYRKEPSQYSPGSNENTAEEASINPNSGSYAGIDLEPTAGFDLNDFIRKKLSLDPDKLDSVLETSKTLVPRRIRSPRRIFRPEKKTRATFT</sequence>